<dbReference type="InterPro" id="IPR006913">
    <property type="entry name" value="CENP-V/GFA"/>
</dbReference>
<name>A0A8H3EJ28_9LECA</name>
<proteinExistence type="inferred from homology"/>
<feature type="domain" description="CENP-V/GFA" evidence="5">
    <location>
        <begin position="2"/>
        <end position="109"/>
    </location>
</feature>
<protein>
    <recommendedName>
        <fullName evidence="5">CENP-V/GFA domain-containing protein</fullName>
    </recommendedName>
</protein>
<evidence type="ECO:0000256" key="4">
    <source>
        <dbReference type="ARBA" id="ARBA00023239"/>
    </source>
</evidence>
<dbReference type="GO" id="GO:0016846">
    <property type="term" value="F:carbon-sulfur lyase activity"/>
    <property type="evidence" value="ECO:0007669"/>
    <property type="project" value="InterPro"/>
</dbReference>
<reference evidence="6" key="1">
    <citation type="submission" date="2021-03" db="EMBL/GenBank/DDBJ databases">
        <authorList>
            <person name="Tagirdzhanova G."/>
        </authorList>
    </citation>
    <scope>NUCLEOTIDE SEQUENCE</scope>
</reference>
<comment type="caution">
    <text evidence="6">The sequence shown here is derived from an EMBL/GenBank/DDBJ whole genome shotgun (WGS) entry which is preliminary data.</text>
</comment>
<gene>
    <name evidence="6" type="ORF">IMSHALPRED_004103</name>
</gene>
<keyword evidence="3" id="KW-0862">Zinc</keyword>
<keyword evidence="2" id="KW-0479">Metal-binding</keyword>
<keyword evidence="4" id="KW-0456">Lyase</keyword>
<sequence>MTKGSCMCSAIEYEYTGEPMVTALCHCTDCQKWSGGAYTSNVVVPRKDFKVIKGSPKSYKIKGDSGKINDHWFCSGAVSPKSLPSPPYICVIYTRTKDNIANTSDSLYTELEVMPDAVCIKAGGIDDKAVRDFKTTGVEFYCKDRMAYSKPVEGAEQKPVFG</sequence>
<dbReference type="InterPro" id="IPR011057">
    <property type="entry name" value="Mss4-like_sf"/>
</dbReference>
<dbReference type="PROSITE" id="PS51891">
    <property type="entry name" value="CENP_V_GFA"/>
    <property type="match status" value="1"/>
</dbReference>
<dbReference type="SUPFAM" id="SSF51316">
    <property type="entry name" value="Mss4-like"/>
    <property type="match status" value="1"/>
</dbReference>
<keyword evidence="7" id="KW-1185">Reference proteome</keyword>
<dbReference type="OrthoDB" id="2212170at2759"/>
<evidence type="ECO:0000313" key="6">
    <source>
        <dbReference type="EMBL" id="CAF9906149.1"/>
    </source>
</evidence>
<evidence type="ECO:0000256" key="1">
    <source>
        <dbReference type="ARBA" id="ARBA00005495"/>
    </source>
</evidence>
<dbReference type="EMBL" id="CAJPDT010000002">
    <property type="protein sequence ID" value="CAF9906149.1"/>
    <property type="molecule type" value="Genomic_DNA"/>
</dbReference>
<dbReference type="GO" id="GO:0046872">
    <property type="term" value="F:metal ion binding"/>
    <property type="evidence" value="ECO:0007669"/>
    <property type="project" value="UniProtKB-KW"/>
</dbReference>
<evidence type="ECO:0000313" key="7">
    <source>
        <dbReference type="Proteomes" id="UP000664534"/>
    </source>
</evidence>
<dbReference type="PANTHER" id="PTHR33337:SF30">
    <property type="entry name" value="DUF636 DOMAIN PROTEIN (AFU_ORTHOLOGUE AFUA_1G03180)"/>
    <property type="match status" value="1"/>
</dbReference>
<evidence type="ECO:0000259" key="5">
    <source>
        <dbReference type="PROSITE" id="PS51891"/>
    </source>
</evidence>
<dbReference type="Gene3D" id="3.90.1590.10">
    <property type="entry name" value="glutathione-dependent formaldehyde- activating enzyme (gfa)"/>
    <property type="match status" value="1"/>
</dbReference>
<dbReference type="Proteomes" id="UP000664534">
    <property type="component" value="Unassembled WGS sequence"/>
</dbReference>
<dbReference type="AlphaFoldDB" id="A0A8H3EJ28"/>
<dbReference type="Pfam" id="PF04828">
    <property type="entry name" value="GFA"/>
    <property type="match status" value="1"/>
</dbReference>
<organism evidence="6 7">
    <name type="scientific">Imshaugia aleurites</name>
    <dbReference type="NCBI Taxonomy" id="172621"/>
    <lineage>
        <taxon>Eukaryota</taxon>
        <taxon>Fungi</taxon>
        <taxon>Dikarya</taxon>
        <taxon>Ascomycota</taxon>
        <taxon>Pezizomycotina</taxon>
        <taxon>Lecanoromycetes</taxon>
        <taxon>OSLEUM clade</taxon>
        <taxon>Lecanoromycetidae</taxon>
        <taxon>Lecanorales</taxon>
        <taxon>Lecanorineae</taxon>
        <taxon>Parmeliaceae</taxon>
        <taxon>Imshaugia</taxon>
    </lineage>
</organism>
<dbReference type="PANTHER" id="PTHR33337">
    <property type="entry name" value="GFA DOMAIN-CONTAINING PROTEIN"/>
    <property type="match status" value="1"/>
</dbReference>
<evidence type="ECO:0000256" key="2">
    <source>
        <dbReference type="ARBA" id="ARBA00022723"/>
    </source>
</evidence>
<accession>A0A8H3EJ28</accession>
<evidence type="ECO:0000256" key="3">
    <source>
        <dbReference type="ARBA" id="ARBA00022833"/>
    </source>
</evidence>
<comment type="similarity">
    <text evidence="1">Belongs to the Gfa family.</text>
</comment>